<keyword evidence="2 8" id="KW-0812">Transmembrane</keyword>
<evidence type="ECO:0000256" key="4">
    <source>
        <dbReference type="ARBA" id="ARBA00023040"/>
    </source>
</evidence>
<feature type="transmembrane region" description="Helical" evidence="8">
    <location>
        <begin position="178"/>
        <end position="200"/>
    </location>
</feature>
<comment type="caution">
    <text evidence="10">The sequence shown here is derived from an EMBL/GenBank/DDBJ whole genome shotgun (WGS) entry which is preliminary data.</text>
</comment>
<evidence type="ECO:0000313" key="13">
    <source>
        <dbReference type="Proteomes" id="UP000663877"/>
    </source>
</evidence>
<evidence type="ECO:0000256" key="3">
    <source>
        <dbReference type="ARBA" id="ARBA00022989"/>
    </source>
</evidence>
<comment type="subcellular location">
    <subcellularLocation>
        <location evidence="1">Membrane</location>
        <topology evidence="1">Multi-pass membrane protein</topology>
    </subcellularLocation>
</comment>
<dbReference type="EMBL" id="CAJNOM010000562">
    <property type="protein sequence ID" value="CAF1502269.1"/>
    <property type="molecule type" value="Genomic_DNA"/>
</dbReference>
<evidence type="ECO:0000256" key="6">
    <source>
        <dbReference type="ARBA" id="ARBA00023170"/>
    </source>
</evidence>
<dbReference type="PANTHER" id="PTHR24243">
    <property type="entry name" value="G-PROTEIN COUPLED RECEPTOR"/>
    <property type="match status" value="1"/>
</dbReference>
<dbReference type="SUPFAM" id="SSF81321">
    <property type="entry name" value="Family A G protein-coupled receptor-like"/>
    <property type="match status" value="1"/>
</dbReference>
<evidence type="ECO:0000313" key="12">
    <source>
        <dbReference type="Proteomes" id="UP000663832"/>
    </source>
</evidence>
<evidence type="ECO:0000259" key="9">
    <source>
        <dbReference type="PROSITE" id="PS50262"/>
    </source>
</evidence>
<dbReference type="InterPro" id="IPR017452">
    <property type="entry name" value="GPCR_Rhodpsn_7TM"/>
</dbReference>
<evidence type="ECO:0000313" key="10">
    <source>
        <dbReference type="EMBL" id="CAF1089050.1"/>
    </source>
</evidence>
<proteinExistence type="predicted"/>
<evidence type="ECO:0000313" key="11">
    <source>
        <dbReference type="EMBL" id="CAF1502269.1"/>
    </source>
</evidence>
<dbReference type="GO" id="GO:0005886">
    <property type="term" value="C:plasma membrane"/>
    <property type="evidence" value="ECO:0007669"/>
    <property type="project" value="TreeGrafter"/>
</dbReference>
<feature type="transmembrane region" description="Helical" evidence="8">
    <location>
        <begin position="236"/>
        <end position="256"/>
    </location>
</feature>
<evidence type="ECO:0000256" key="7">
    <source>
        <dbReference type="ARBA" id="ARBA00023224"/>
    </source>
</evidence>
<keyword evidence="12" id="KW-1185">Reference proteome</keyword>
<gene>
    <name evidence="10" type="ORF">BJG266_LOCUS20700</name>
    <name evidence="11" type="ORF">QVE165_LOCUS43580</name>
</gene>
<dbReference type="EMBL" id="CAJNOI010000119">
    <property type="protein sequence ID" value="CAF1089050.1"/>
    <property type="molecule type" value="Genomic_DNA"/>
</dbReference>
<dbReference type="Proteomes" id="UP000663877">
    <property type="component" value="Unassembled WGS sequence"/>
</dbReference>
<feature type="domain" description="G-protein coupled receptors family 1 profile" evidence="9">
    <location>
        <begin position="31"/>
        <end position="299"/>
    </location>
</feature>
<keyword evidence="7" id="KW-0807">Transducer</keyword>
<keyword evidence="3 8" id="KW-1133">Transmembrane helix</keyword>
<accession>A0A814N5Z3</accession>
<reference evidence="10" key="1">
    <citation type="submission" date="2021-02" db="EMBL/GenBank/DDBJ databases">
        <authorList>
            <person name="Nowell W R."/>
        </authorList>
    </citation>
    <scope>NUCLEOTIDE SEQUENCE</scope>
</reference>
<feature type="transmembrane region" description="Helical" evidence="8">
    <location>
        <begin position="52"/>
        <end position="73"/>
    </location>
</feature>
<evidence type="ECO:0000256" key="8">
    <source>
        <dbReference type="SAM" id="Phobius"/>
    </source>
</evidence>
<keyword evidence="6" id="KW-0675">Receptor</keyword>
<evidence type="ECO:0000256" key="1">
    <source>
        <dbReference type="ARBA" id="ARBA00004141"/>
    </source>
</evidence>
<dbReference type="GO" id="GO:0004930">
    <property type="term" value="F:G protein-coupled receptor activity"/>
    <property type="evidence" value="ECO:0007669"/>
    <property type="project" value="UniProtKB-KW"/>
</dbReference>
<keyword evidence="5 8" id="KW-0472">Membrane</keyword>
<evidence type="ECO:0000256" key="2">
    <source>
        <dbReference type="ARBA" id="ARBA00022692"/>
    </source>
</evidence>
<dbReference type="InterPro" id="IPR000276">
    <property type="entry name" value="GPCR_Rhodpsn"/>
</dbReference>
<name>A0A814N5Z3_9BILA</name>
<dbReference type="Pfam" id="PF00001">
    <property type="entry name" value="7tm_1"/>
    <property type="match status" value="1"/>
</dbReference>
<evidence type="ECO:0000256" key="5">
    <source>
        <dbReference type="ARBA" id="ARBA00023136"/>
    </source>
</evidence>
<feature type="transmembrane region" description="Helical" evidence="8">
    <location>
        <begin position="276"/>
        <end position="299"/>
    </location>
</feature>
<protein>
    <recommendedName>
        <fullName evidence="9">G-protein coupled receptors family 1 profile domain-containing protein</fullName>
    </recommendedName>
</protein>
<keyword evidence="4" id="KW-0297">G-protein coupled receptor</keyword>
<feature type="transmembrane region" description="Helical" evidence="8">
    <location>
        <begin position="93"/>
        <end position="111"/>
    </location>
</feature>
<dbReference type="Gene3D" id="1.20.1070.10">
    <property type="entry name" value="Rhodopsin 7-helix transmembrane proteins"/>
    <property type="match status" value="1"/>
</dbReference>
<sequence>MSDELIETLGFISKQLNRYLATIIFLFGVIGNILNCLVLSQRRLRLNPCATLFLISSFIDLISIVVGLTTRILAGWNLDPTTSIGWICKIRTFITFSTRTLAIWIIMLAAVDRWLLSSMDFHRRQLSSLKNIKLGIIFSFIVSILSYIHMLYCYDANRTDGPLKCYGKSEACRFSTDLIYSIITILIPSIIMIVFGIMIVSNVHYLRIRTHAMTITSIILPLNARVYKLKKTDHQLLRMLLVQAFLLTIFCIPQAIQKFYITFRPFNTISKTEDAIVLFLYNIEVLLAFIASGMPFYLYTLTGGTVFRKASRDLMRKMHRSMKCSS</sequence>
<dbReference type="PRINTS" id="PR00237">
    <property type="entry name" value="GPCRRHODOPSN"/>
</dbReference>
<dbReference type="AlphaFoldDB" id="A0A814N5Z3"/>
<feature type="transmembrane region" description="Helical" evidence="8">
    <location>
        <begin position="132"/>
        <end position="152"/>
    </location>
</feature>
<dbReference type="OrthoDB" id="10011262at2759"/>
<dbReference type="PROSITE" id="PS50262">
    <property type="entry name" value="G_PROTEIN_RECEP_F1_2"/>
    <property type="match status" value="1"/>
</dbReference>
<dbReference type="PANTHER" id="PTHR24243:SF230">
    <property type="entry name" value="G-PROTEIN COUPLED RECEPTORS FAMILY 1 PROFILE DOMAIN-CONTAINING PROTEIN"/>
    <property type="match status" value="1"/>
</dbReference>
<feature type="transmembrane region" description="Helical" evidence="8">
    <location>
        <begin position="20"/>
        <end position="40"/>
    </location>
</feature>
<organism evidence="10 13">
    <name type="scientific">Adineta steineri</name>
    <dbReference type="NCBI Taxonomy" id="433720"/>
    <lineage>
        <taxon>Eukaryota</taxon>
        <taxon>Metazoa</taxon>
        <taxon>Spiralia</taxon>
        <taxon>Gnathifera</taxon>
        <taxon>Rotifera</taxon>
        <taxon>Eurotatoria</taxon>
        <taxon>Bdelloidea</taxon>
        <taxon>Adinetida</taxon>
        <taxon>Adinetidae</taxon>
        <taxon>Adineta</taxon>
    </lineage>
</organism>
<dbReference type="Proteomes" id="UP000663832">
    <property type="component" value="Unassembled WGS sequence"/>
</dbReference>